<organism evidence="1 2">
    <name type="scientific">Coccomyxa subellipsoidea (strain C-169)</name>
    <name type="common">Green microalga</name>
    <dbReference type="NCBI Taxonomy" id="574566"/>
    <lineage>
        <taxon>Eukaryota</taxon>
        <taxon>Viridiplantae</taxon>
        <taxon>Chlorophyta</taxon>
        <taxon>core chlorophytes</taxon>
        <taxon>Trebouxiophyceae</taxon>
        <taxon>Trebouxiophyceae incertae sedis</taxon>
        <taxon>Coccomyxaceae</taxon>
        <taxon>Coccomyxa</taxon>
        <taxon>Coccomyxa subellipsoidea</taxon>
    </lineage>
</organism>
<dbReference type="EMBL" id="AGSI01000008">
    <property type="protein sequence ID" value="EIE22953.1"/>
    <property type="molecule type" value="Genomic_DNA"/>
</dbReference>
<accession>I0YX34</accession>
<evidence type="ECO:0000313" key="1">
    <source>
        <dbReference type="EMBL" id="EIE22953.1"/>
    </source>
</evidence>
<dbReference type="GeneID" id="17040941"/>
<dbReference type="KEGG" id="csl:COCSUDRAFT_33204"/>
<evidence type="ECO:0000313" key="2">
    <source>
        <dbReference type="Proteomes" id="UP000007264"/>
    </source>
</evidence>
<comment type="caution">
    <text evidence="1">The sequence shown here is derived from an EMBL/GenBank/DDBJ whole genome shotgun (WGS) entry which is preliminary data.</text>
</comment>
<dbReference type="Proteomes" id="UP000007264">
    <property type="component" value="Unassembled WGS sequence"/>
</dbReference>
<name>I0YX34_COCSC</name>
<gene>
    <name evidence="1" type="ORF">COCSUDRAFT_33204</name>
</gene>
<protein>
    <submittedName>
        <fullName evidence="1">Uncharacterized protein</fullName>
    </submittedName>
</protein>
<reference evidence="1 2" key="1">
    <citation type="journal article" date="2012" name="Genome Biol.">
        <title>The genome of the polar eukaryotic microalga coccomyxa subellipsoidea reveals traits of cold adaptation.</title>
        <authorList>
            <person name="Blanc G."/>
            <person name="Agarkova I."/>
            <person name="Grimwood J."/>
            <person name="Kuo A."/>
            <person name="Brueggeman A."/>
            <person name="Dunigan D."/>
            <person name="Gurnon J."/>
            <person name="Ladunga I."/>
            <person name="Lindquist E."/>
            <person name="Lucas S."/>
            <person name="Pangilinan J."/>
            <person name="Proschold T."/>
            <person name="Salamov A."/>
            <person name="Schmutz J."/>
            <person name="Weeks D."/>
            <person name="Yamada T."/>
            <person name="Claverie J.M."/>
            <person name="Grigoriev I."/>
            <person name="Van Etten J."/>
            <person name="Lomsadze A."/>
            <person name="Borodovsky M."/>
        </authorList>
    </citation>
    <scope>NUCLEOTIDE SEQUENCE [LARGE SCALE GENOMIC DNA]</scope>
    <source>
        <strain evidence="1 2">C-169</strain>
    </source>
</reference>
<keyword evidence="2" id="KW-1185">Reference proteome</keyword>
<dbReference type="RefSeq" id="XP_005647497.1">
    <property type="nucleotide sequence ID" value="XM_005647440.1"/>
</dbReference>
<sequence>MVNSIYVFIARSVHLDVNKHEMHLTGEMTVLSFCERSDVAEQPADWCRHAVRTIDACSCTALCLVRCRYCFWCAS</sequence>
<proteinExistence type="predicted"/>
<dbReference type="AlphaFoldDB" id="I0YX34"/>